<reference evidence="2 3" key="1">
    <citation type="submission" date="2005-09" db="EMBL/GenBank/DDBJ databases">
        <authorList>
            <person name="Mural R.J."/>
            <person name="Li P.W."/>
            <person name="Adams M.D."/>
            <person name="Amanatides P.G."/>
            <person name="Baden-Tillson H."/>
            <person name="Barnstead M."/>
            <person name="Chin S.H."/>
            <person name="Dew I."/>
            <person name="Evans C.A."/>
            <person name="Ferriera S."/>
            <person name="Flanigan M."/>
            <person name="Fosler C."/>
            <person name="Glodek A."/>
            <person name="Gu Z."/>
            <person name="Holt R.A."/>
            <person name="Jennings D."/>
            <person name="Kraft C.L."/>
            <person name="Lu F."/>
            <person name="Nguyen T."/>
            <person name="Nusskern D.R."/>
            <person name="Pfannkoch C.M."/>
            <person name="Sitter C."/>
            <person name="Sutton G.G."/>
            <person name="Venter J.C."/>
            <person name="Wang Z."/>
            <person name="Woodage T."/>
            <person name="Zheng X.H."/>
            <person name="Zhong F."/>
        </authorList>
    </citation>
    <scope>NUCLEOTIDE SEQUENCE [LARGE SCALE GENOMIC DNA]</scope>
    <source>
        <strain>BN</strain>
        <strain evidence="3">Sprague-Dawley</strain>
    </source>
</reference>
<evidence type="ECO:0000313" key="2">
    <source>
        <dbReference type="EMBL" id="EDM07223.1"/>
    </source>
</evidence>
<name>A6JBG1_RAT</name>
<evidence type="ECO:0000313" key="3">
    <source>
        <dbReference type="Proteomes" id="UP000234681"/>
    </source>
</evidence>
<organism evidence="2 3">
    <name type="scientific">Rattus norvegicus</name>
    <name type="common">Rat</name>
    <dbReference type="NCBI Taxonomy" id="10116"/>
    <lineage>
        <taxon>Eukaryota</taxon>
        <taxon>Metazoa</taxon>
        <taxon>Chordata</taxon>
        <taxon>Craniata</taxon>
        <taxon>Vertebrata</taxon>
        <taxon>Euteleostomi</taxon>
        <taxon>Mammalia</taxon>
        <taxon>Eutheria</taxon>
        <taxon>Euarchontoglires</taxon>
        <taxon>Glires</taxon>
        <taxon>Rodentia</taxon>
        <taxon>Myomorpha</taxon>
        <taxon>Muroidea</taxon>
        <taxon>Muridae</taxon>
        <taxon>Murinae</taxon>
        <taxon>Rattus</taxon>
    </lineage>
</organism>
<accession>A6JBG1</accession>
<sequence length="112" mass="11949">MTTTGGEQVGAPGRGQALLCFAATGSCRSISSPQSFQSPFLLGKCFCDLSTDLSEGTGPRLRKLGPHSEELHSSQGKKAVPASVLRDAKAAFSSCRPHRLWSSMHRSREKVS</sequence>
<feature type="region of interest" description="Disordered" evidence="1">
    <location>
        <begin position="57"/>
        <end position="81"/>
    </location>
</feature>
<proteinExistence type="predicted"/>
<gene>
    <name evidence="2" type="ORF">rCG_63542</name>
</gene>
<protein>
    <submittedName>
        <fullName evidence="2">RCG63542</fullName>
    </submittedName>
</protein>
<dbReference type="EMBL" id="CH473979">
    <property type="protein sequence ID" value="EDM07223.1"/>
    <property type="molecule type" value="Genomic_DNA"/>
</dbReference>
<dbReference type="AlphaFoldDB" id="A6JBG1"/>
<dbReference type="Proteomes" id="UP000234681">
    <property type="component" value="Chromosome 1"/>
</dbReference>
<evidence type="ECO:0000256" key="1">
    <source>
        <dbReference type="SAM" id="MobiDB-lite"/>
    </source>
</evidence>